<dbReference type="AlphaFoldDB" id="A0A444JFR8"/>
<dbReference type="Pfam" id="PF06005">
    <property type="entry name" value="ZapB"/>
    <property type="match status" value="1"/>
</dbReference>
<evidence type="ECO:0000256" key="1">
    <source>
        <dbReference type="ARBA" id="ARBA00023054"/>
    </source>
</evidence>
<accession>A0A444JFR8</accession>
<gene>
    <name evidence="4" type="ORF">VU01_10628</name>
</gene>
<dbReference type="GO" id="GO:0005737">
    <property type="term" value="C:cytoplasm"/>
    <property type="evidence" value="ECO:0007669"/>
    <property type="project" value="InterPro"/>
</dbReference>
<sequence length="103" mass="12044">MDNEEFVRLEQLIDTLIDKYSSLKDTFRVLEEKLRDSEDERELLKMELAELQEQRSEVGRRVSGLLGRIEQWESEQGIGEHTEVEQREEENGELSDSAAPVSY</sequence>
<dbReference type="Proteomes" id="UP000288892">
    <property type="component" value="Unassembled WGS sequence"/>
</dbReference>
<keyword evidence="1 2" id="KW-0175">Coiled coil</keyword>
<feature type="region of interest" description="Disordered" evidence="3">
    <location>
        <begin position="73"/>
        <end position="103"/>
    </location>
</feature>
<proteinExistence type="predicted"/>
<comment type="caution">
    <text evidence="4">The sequence shown here is derived from an EMBL/GenBank/DDBJ whole genome shotgun (WGS) entry which is preliminary data.</text>
</comment>
<dbReference type="GO" id="GO:0043093">
    <property type="term" value="P:FtsZ-dependent cytokinesis"/>
    <property type="evidence" value="ECO:0007669"/>
    <property type="project" value="InterPro"/>
</dbReference>
<dbReference type="EMBL" id="MTKS01000062">
    <property type="protein sequence ID" value="RWX51925.1"/>
    <property type="molecule type" value="Genomic_DNA"/>
</dbReference>
<evidence type="ECO:0000313" key="4">
    <source>
        <dbReference type="EMBL" id="RWX51925.1"/>
    </source>
</evidence>
<dbReference type="GO" id="GO:0090529">
    <property type="term" value="P:cell septum assembly"/>
    <property type="evidence" value="ECO:0007669"/>
    <property type="project" value="InterPro"/>
</dbReference>
<organism evidence="4 5">
    <name type="scientific">Candidatus Electrothrix marina</name>
    <dbReference type="NCBI Taxonomy" id="1859130"/>
    <lineage>
        <taxon>Bacteria</taxon>
        <taxon>Pseudomonadati</taxon>
        <taxon>Thermodesulfobacteriota</taxon>
        <taxon>Desulfobulbia</taxon>
        <taxon>Desulfobulbales</taxon>
        <taxon>Desulfobulbaceae</taxon>
        <taxon>Candidatus Electrothrix</taxon>
    </lineage>
</organism>
<name>A0A444JFR8_9BACT</name>
<keyword evidence="5" id="KW-1185">Reference proteome</keyword>
<evidence type="ECO:0000256" key="2">
    <source>
        <dbReference type="SAM" id="Coils"/>
    </source>
</evidence>
<reference evidence="4 5" key="1">
    <citation type="submission" date="2017-01" db="EMBL/GenBank/DDBJ databases">
        <title>The cable genome- insights into the physiology and evolution of filamentous bacteria capable of sulfide oxidation via long distance electron transfer.</title>
        <authorList>
            <person name="Schreiber L."/>
            <person name="Bjerg J.T."/>
            <person name="Boggild A."/>
            <person name="Van De Vossenberg J."/>
            <person name="Meysman F."/>
            <person name="Nielsen L.P."/>
            <person name="Schramm A."/>
            <person name="Kjeldsen K.U."/>
        </authorList>
    </citation>
    <scope>NUCLEOTIDE SEQUENCE [LARGE SCALE GENOMIC DNA]</scope>
    <source>
        <strain evidence="4">A5</strain>
    </source>
</reference>
<evidence type="ECO:0000256" key="3">
    <source>
        <dbReference type="SAM" id="MobiDB-lite"/>
    </source>
</evidence>
<dbReference type="Gene3D" id="1.20.5.340">
    <property type="match status" value="1"/>
</dbReference>
<protein>
    <recommendedName>
        <fullName evidence="6">Cell division protein ZapB</fullName>
    </recommendedName>
</protein>
<evidence type="ECO:0000313" key="5">
    <source>
        <dbReference type="Proteomes" id="UP000288892"/>
    </source>
</evidence>
<dbReference type="InterPro" id="IPR009252">
    <property type="entry name" value="Cell_div_ZapB"/>
</dbReference>
<evidence type="ECO:0008006" key="6">
    <source>
        <dbReference type="Google" id="ProtNLM"/>
    </source>
</evidence>
<feature type="coiled-coil region" evidence="2">
    <location>
        <begin position="13"/>
        <end position="61"/>
    </location>
</feature>